<keyword evidence="1" id="KW-1133">Transmembrane helix</keyword>
<reference evidence="2 3" key="1">
    <citation type="submission" date="2020-03" db="EMBL/GenBank/DDBJ databases">
        <title>Weissella sp. nov., isolated from Cybister lewisianus.</title>
        <authorList>
            <person name="Hyun D.-W."/>
            <person name="Bae J.-W."/>
        </authorList>
    </citation>
    <scope>NUCLEOTIDE SEQUENCE [LARGE SCALE GENOMIC DNA]</scope>
    <source>
        <strain evidence="2 3">HDW19</strain>
    </source>
</reference>
<feature type="transmembrane region" description="Helical" evidence="1">
    <location>
        <begin position="233"/>
        <end position="252"/>
    </location>
</feature>
<feature type="transmembrane region" description="Helical" evidence="1">
    <location>
        <begin position="171"/>
        <end position="194"/>
    </location>
</feature>
<name>A0A6G8AZM0_9LACO</name>
<evidence type="ECO:0000256" key="1">
    <source>
        <dbReference type="SAM" id="Phobius"/>
    </source>
</evidence>
<proteinExistence type="predicted"/>
<organism evidence="2 3">
    <name type="scientific">Weissella coleopterorum</name>
    <dbReference type="NCBI Taxonomy" id="2714949"/>
    <lineage>
        <taxon>Bacteria</taxon>
        <taxon>Bacillati</taxon>
        <taxon>Bacillota</taxon>
        <taxon>Bacilli</taxon>
        <taxon>Lactobacillales</taxon>
        <taxon>Lactobacillaceae</taxon>
        <taxon>Weissella</taxon>
    </lineage>
</organism>
<protein>
    <submittedName>
        <fullName evidence="2">ABC transporter permease subunit</fullName>
    </submittedName>
</protein>
<evidence type="ECO:0000313" key="2">
    <source>
        <dbReference type="EMBL" id="QIL50323.1"/>
    </source>
</evidence>
<dbReference type="PANTHER" id="PTHR37305">
    <property type="entry name" value="INTEGRAL MEMBRANE PROTEIN-RELATED"/>
    <property type="match status" value="1"/>
</dbReference>
<dbReference type="AlphaFoldDB" id="A0A6G8AZM0"/>
<dbReference type="PANTHER" id="PTHR37305:SF1">
    <property type="entry name" value="MEMBRANE PROTEIN"/>
    <property type="match status" value="1"/>
</dbReference>
<feature type="transmembrane region" description="Helical" evidence="1">
    <location>
        <begin position="17"/>
        <end position="37"/>
    </location>
</feature>
<keyword evidence="1" id="KW-0812">Transmembrane</keyword>
<dbReference type="KEGG" id="wco:G7084_02665"/>
<evidence type="ECO:0000313" key="3">
    <source>
        <dbReference type="Proteomes" id="UP000500741"/>
    </source>
</evidence>
<feature type="transmembrane region" description="Helical" evidence="1">
    <location>
        <begin position="88"/>
        <end position="117"/>
    </location>
</feature>
<dbReference type="Proteomes" id="UP000500741">
    <property type="component" value="Chromosome"/>
</dbReference>
<keyword evidence="1" id="KW-0472">Membrane</keyword>
<dbReference type="RefSeq" id="WP_166009818.1">
    <property type="nucleotide sequence ID" value="NZ_CP049888.1"/>
</dbReference>
<keyword evidence="3" id="KW-1185">Reference proteome</keyword>
<accession>A0A6G8AZM0</accession>
<dbReference type="Pfam" id="PF12730">
    <property type="entry name" value="ABC2_membrane_4"/>
    <property type="match status" value="1"/>
</dbReference>
<gene>
    <name evidence="2" type="ORF">G7084_02665</name>
</gene>
<feature type="transmembrane region" description="Helical" evidence="1">
    <location>
        <begin position="43"/>
        <end position="67"/>
    </location>
</feature>
<feature type="transmembrane region" description="Helical" evidence="1">
    <location>
        <begin position="137"/>
        <end position="164"/>
    </location>
</feature>
<sequence length="257" mass="29564">MFVSVAKELKKLSKRKISWISLILTFIFMLIMGASLRSEYSKLLIMGSFGLDTISPFLLILVGSTIFSMEFKNNTIWLLLYKSKSKHIAFWAKIITLFLYDILLHVVAIIYTMILSITILNKSISSWLNIYQYNEPLIINLLKTSFLDIIATMIVISFVCLLSILIKSSEVVITLSILTVFMGSGISNSIIYSYKSLMNIARWNPLNISTHLTTQYYNYNSYHDMTRLSNVQMLYGGIGYIILLLFIGFIIFRSKRF</sequence>
<dbReference type="EMBL" id="CP049888">
    <property type="protein sequence ID" value="QIL50323.1"/>
    <property type="molecule type" value="Genomic_DNA"/>
</dbReference>